<dbReference type="GO" id="GO:0042866">
    <property type="term" value="P:pyruvate biosynthetic process"/>
    <property type="evidence" value="ECO:0007669"/>
    <property type="project" value="UniProtKB-UniRule"/>
</dbReference>
<dbReference type="STRING" id="44576.SAMN05421881_102022"/>
<sequence length="182" mass="20973">MKVNAPSAWHPAPVCAPVDIRWWLRHRDSLTRLLQAHSEHFRVEPVFQALAAACIDELAIMNLRWGVRALVREVYLRCDDMPVVFAHSVVKPAHLQGAWRGLSRLGNQSLGTMLFTNPLIRRTPFEYKQLKPHHPLFARACEQLSDRPMSLWARRSLFTLQDQPLLVTEVFLPAIRQLRAAE</sequence>
<name>A0A1H3HL86_9PROT</name>
<comment type="caution">
    <text evidence="5">Lacks conserved residue(s) required for the propagation of feature annotation.</text>
</comment>
<feature type="binding site" evidence="5">
    <location>
        <position position="72"/>
    </location>
    <ligand>
        <name>substrate</name>
    </ligand>
</feature>
<comment type="subcellular location">
    <subcellularLocation>
        <location evidence="5">Cytoplasm</location>
    </subcellularLocation>
</comment>
<dbReference type="Pfam" id="PF04345">
    <property type="entry name" value="Chor_lyase"/>
    <property type="match status" value="1"/>
</dbReference>
<evidence type="ECO:0000256" key="3">
    <source>
        <dbReference type="ARBA" id="ARBA00023239"/>
    </source>
</evidence>
<comment type="similarity">
    <text evidence="5">Belongs to the UbiC family.</text>
</comment>
<keyword evidence="3 5" id="KW-0456">Lyase</keyword>
<dbReference type="OrthoDB" id="8606430at2"/>
<dbReference type="Proteomes" id="UP000198640">
    <property type="component" value="Unassembled WGS sequence"/>
</dbReference>
<feature type="binding site" evidence="5">
    <location>
        <position position="169"/>
    </location>
    <ligand>
        <name>substrate</name>
    </ligand>
</feature>
<dbReference type="PANTHER" id="PTHR38683:SF1">
    <property type="entry name" value="CHORISMATE PYRUVATE-LYASE"/>
    <property type="match status" value="1"/>
</dbReference>
<dbReference type="SUPFAM" id="SSF64288">
    <property type="entry name" value="Chorismate lyase-like"/>
    <property type="match status" value="1"/>
</dbReference>
<keyword evidence="4 5" id="KW-0670">Pyruvate</keyword>
<dbReference type="InterPro" id="IPR028978">
    <property type="entry name" value="Chorismate_lyase_/UTRA_dom_sf"/>
</dbReference>
<evidence type="ECO:0000313" key="7">
    <source>
        <dbReference type="Proteomes" id="UP000198640"/>
    </source>
</evidence>
<dbReference type="EMBL" id="FNOY01000020">
    <property type="protein sequence ID" value="SDY15429.1"/>
    <property type="molecule type" value="Genomic_DNA"/>
</dbReference>
<keyword evidence="1 5" id="KW-0963">Cytoplasm</keyword>
<comment type="function">
    <text evidence="5">Removes the pyruvyl group from chorismate, with concomitant aromatization of the ring, to provide 4-hydroxybenzoate (4HB) for the ubiquinone pathway.</text>
</comment>
<evidence type="ECO:0000256" key="2">
    <source>
        <dbReference type="ARBA" id="ARBA00022688"/>
    </source>
</evidence>
<evidence type="ECO:0000313" key="6">
    <source>
        <dbReference type="EMBL" id="SDY15429.1"/>
    </source>
</evidence>
<dbReference type="GO" id="GO:0008813">
    <property type="term" value="F:chorismate lyase activity"/>
    <property type="evidence" value="ECO:0007669"/>
    <property type="project" value="UniProtKB-UniRule"/>
</dbReference>
<dbReference type="RefSeq" id="WP_090413516.1">
    <property type="nucleotide sequence ID" value="NZ_FNOY01000020.1"/>
</dbReference>
<accession>A0A1H3HL86</accession>
<organism evidence="6 7">
    <name type="scientific">Nitrosomonas halophila</name>
    <dbReference type="NCBI Taxonomy" id="44576"/>
    <lineage>
        <taxon>Bacteria</taxon>
        <taxon>Pseudomonadati</taxon>
        <taxon>Pseudomonadota</taxon>
        <taxon>Betaproteobacteria</taxon>
        <taxon>Nitrosomonadales</taxon>
        <taxon>Nitrosomonadaceae</taxon>
        <taxon>Nitrosomonas</taxon>
    </lineage>
</organism>
<reference evidence="6 7" key="1">
    <citation type="submission" date="2016-10" db="EMBL/GenBank/DDBJ databases">
        <authorList>
            <person name="de Groot N.N."/>
        </authorList>
    </citation>
    <scope>NUCLEOTIDE SEQUENCE [LARGE SCALE GENOMIC DNA]</scope>
    <source>
        <strain evidence="6 7">Nm1</strain>
    </source>
</reference>
<protein>
    <recommendedName>
        <fullName evidence="5">Probable chorismate pyruvate-lyase</fullName>
        <shortName evidence="5">CL</shortName>
        <shortName evidence="5">CPL</shortName>
        <ecNumber evidence="5">4.1.3.40</ecNumber>
    </recommendedName>
</protein>
<proteinExistence type="inferred from homology"/>
<dbReference type="HAMAP" id="MF_01632">
    <property type="entry name" value="UbiC"/>
    <property type="match status" value="1"/>
</dbReference>
<dbReference type="EC" id="4.1.3.40" evidence="5"/>
<evidence type="ECO:0000256" key="1">
    <source>
        <dbReference type="ARBA" id="ARBA00022490"/>
    </source>
</evidence>
<comment type="pathway">
    <text evidence="5">Cofactor biosynthesis; ubiquinone biosynthesis.</text>
</comment>
<dbReference type="AlphaFoldDB" id="A0A1H3HL86"/>
<dbReference type="PANTHER" id="PTHR38683">
    <property type="entry name" value="CHORISMATE PYRUVATE-LYASE"/>
    <property type="match status" value="1"/>
</dbReference>
<keyword evidence="7" id="KW-1185">Reference proteome</keyword>
<feature type="binding site" evidence="5">
    <location>
        <position position="110"/>
    </location>
    <ligand>
        <name>substrate</name>
    </ligand>
</feature>
<comment type="catalytic activity">
    <reaction evidence="5">
        <text>chorismate = 4-hydroxybenzoate + pyruvate</text>
        <dbReference type="Rhea" id="RHEA:16505"/>
        <dbReference type="ChEBI" id="CHEBI:15361"/>
        <dbReference type="ChEBI" id="CHEBI:17879"/>
        <dbReference type="ChEBI" id="CHEBI:29748"/>
        <dbReference type="EC" id="4.1.3.40"/>
    </reaction>
</comment>
<dbReference type="GO" id="GO:0005829">
    <property type="term" value="C:cytosol"/>
    <property type="evidence" value="ECO:0007669"/>
    <property type="project" value="TreeGrafter"/>
</dbReference>
<evidence type="ECO:0000256" key="4">
    <source>
        <dbReference type="ARBA" id="ARBA00023317"/>
    </source>
</evidence>
<keyword evidence="2 5" id="KW-0831">Ubiquinone biosynthesis</keyword>
<dbReference type="GO" id="GO:0006744">
    <property type="term" value="P:ubiquinone biosynthetic process"/>
    <property type="evidence" value="ECO:0007669"/>
    <property type="project" value="UniProtKB-UniRule"/>
</dbReference>
<dbReference type="Gene3D" id="3.40.1410.10">
    <property type="entry name" value="Chorismate lyase-like"/>
    <property type="match status" value="1"/>
</dbReference>
<dbReference type="UniPathway" id="UPA00232"/>
<evidence type="ECO:0000256" key="5">
    <source>
        <dbReference type="HAMAP-Rule" id="MF_01632"/>
    </source>
</evidence>
<dbReference type="InterPro" id="IPR007440">
    <property type="entry name" value="Chorismate--pyruvate_lyase"/>
</dbReference>
<gene>
    <name evidence="5" type="primary">ubiC</name>
    <name evidence="6" type="ORF">SAMN05421881_102022</name>
</gene>